<evidence type="ECO:0000313" key="2">
    <source>
        <dbReference type="Proteomes" id="UP000501676"/>
    </source>
</evidence>
<proteinExistence type="predicted"/>
<dbReference type="EMBL" id="CP049228">
    <property type="protein sequence ID" value="QIH23517.1"/>
    <property type="molecule type" value="Genomic_DNA"/>
</dbReference>
<reference evidence="1 2" key="1">
    <citation type="submission" date="2020-02" db="EMBL/GenBank/DDBJ databases">
        <title>Complete genome sequences of six Lactobacillus iners strains isolated from the human vagina.</title>
        <authorList>
            <person name="France M.T."/>
            <person name="Rutt L."/>
            <person name="Narina S."/>
            <person name="Arbaugh S."/>
            <person name="Humphrys M.S."/>
            <person name="Ma B."/>
            <person name="Hayward M.R."/>
            <person name="Relman D."/>
            <person name="Kwon D.S."/>
            <person name="Ravel J."/>
        </authorList>
    </citation>
    <scope>NUCLEOTIDE SEQUENCE [LARGE SCALE GENOMIC DNA]</scope>
    <source>
        <strain evidence="1 2">C0210C1</strain>
    </source>
</reference>
<protein>
    <submittedName>
        <fullName evidence="1">Type I-E CRISPR-associated protein Cse2/CasB</fullName>
    </submittedName>
</protein>
<sequence length="195" mass="22454">MEGSNVYNVTAKILRKINQTKDTSSTRALFANIRNSINKSSSNNLDALAFVFNNMPEEYIGFGKELSDYEQAILTAIQMYALHQQSNEKSVLKIEYNEGEKRQNLGDALSTLRGSDNKSIDRRFNAMILSSNYLQLQNHLRQFIKLLKAKSDAKVDYASVADDLFWFLKNQKDGVKIKWSRSYYKFRKVNDKGEN</sequence>
<gene>
    <name evidence="1" type="primary">casB</name>
    <name evidence="1" type="ORF">G6Z83_01990</name>
</gene>
<dbReference type="RefSeq" id="WP_006733185.1">
    <property type="nucleotide sequence ID" value="NZ_CP049223.1"/>
</dbReference>
<organism evidence="1 2">
    <name type="scientific">Lactobacillus iners</name>
    <dbReference type="NCBI Taxonomy" id="147802"/>
    <lineage>
        <taxon>Bacteria</taxon>
        <taxon>Bacillati</taxon>
        <taxon>Bacillota</taxon>
        <taxon>Bacilli</taxon>
        <taxon>Lactobacillales</taxon>
        <taxon>Lactobacillaceae</taxon>
        <taxon>Lactobacillus</taxon>
    </lineage>
</organism>
<dbReference type="InterPro" id="IPR038287">
    <property type="entry name" value="Cse2_sf"/>
</dbReference>
<name>A0A6G7B7S0_9LACO</name>
<accession>A0A6G7B7S0</accession>
<dbReference type="Pfam" id="PF09485">
    <property type="entry name" value="CRISPR_Cse2"/>
    <property type="match status" value="1"/>
</dbReference>
<dbReference type="NCBIfam" id="TIGR02548">
    <property type="entry name" value="casB_cse2"/>
    <property type="match status" value="1"/>
</dbReference>
<dbReference type="Proteomes" id="UP000501676">
    <property type="component" value="Chromosome"/>
</dbReference>
<dbReference type="Gene3D" id="1.10.520.40">
    <property type="entry name" value="CRISPR-associated protein Cse2"/>
    <property type="match status" value="1"/>
</dbReference>
<dbReference type="AlphaFoldDB" id="A0A6G7B7S0"/>
<dbReference type="CDD" id="cd09731">
    <property type="entry name" value="Cse2_I-E"/>
    <property type="match status" value="1"/>
</dbReference>
<dbReference type="InterPro" id="IPR013382">
    <property type="entry name" value="CRISPR-assoc_prot_Cse2"/>
</dbReference>
<evidence type="ECO:0000313" key="1">
    <source>
        <dbReference type="EMBL" id="QIH23517.1"/>
    </source>
</evidence>